<protein>
    <submittedName>
        <fullName evidence="3">Peptidoglycan/LPS O-acetylase OafA/YrhL</fullName>
    </submittedName>
</protein>
<gene>
    <name evidence="3" type="ORF">EZJ58_0356</name>
</gene>
<keyword evidence="1" id="KW-0472">Membrane</keyword>
<feature type="transmembrane region" description="Helical" evidence="1">
    <location>
        <begin position="285"/>
        <end position="307"/>
    </location>
</feature>
<dbReference type="RefSeq" id="WP_132921304.1">
    <property type="nucleotide sequence ID" value="NZ_SJOI01000001.1"/>
</dbReference>
<evidence type="ECO:0000259" key="2">
    <source>
        <dbReference type="Pfam" id="PF01757"/>
    </source>
</evidence>
<keyword evidence="4" id="KW-1185">Reference proteome</keyword>
<feature type="transmembrane region" description="Helical" evidence="1">
    <location>
        <begin position="46"/>
        <end position="66"/>
    </location>
</feature>
<dbReference type="AlphaFoldDB" id="A0A4R1N574"/>
<dbReference type="InterPro" id="IPR002656">
    <property type="entry name" value="Acyl_transf_3_dom"/>
</dbReference>
<dbReference type="GO" id="GO:0016020">
    <property type="term" value="C:membrane"/>
    <property type="evidence" value="ECO:0007669"/>
    <property type="project" value="TreeGrafter"/>
</dbReference>
<dbReference type="InterPro" id="IPR050879">
    <property type="entry name" value="Acyltransferase_3"/>
</dbReference>
<sequence>MSISMMFGVSLILAFFACFFAARIVGYTPLSITEPTGRRDGCIDGLRGYLALLVAAHHYFIFYAWIKYGDWGPPNIDYINNLGKVAVCVFFMITGYLFIGKLLHSNKERTSSGWAKLYTSRVFRIMPLYLFAVAITILYTFIRHHYEINVTLPALIKEIGKWLFYIGYTINGDPDARRVTAGVTWTLRYEWFFYLSLPIVNILLRKKLTTVMLVFLILLLFFKNKTYLQIQTKYFIYFLYGGIFSYLKLLMPNRLLIIFKSDLFSFFSLLFLFFALYTDTDISNFFISLSIMLFFFPIVCGNSLFGLLKAKESIRLGEVSYSIYILHGIMFYTILVFFTGPGVMPSNLVYLMTIPLALALITVVSFVSFKFIEKPFIKIGKSYYPSRVDEEIVPKQVGE</sequence>
<feature type="transmembrane region" description="Helical" evidence="1">
    <location>
        <begin position="263"/>
        <end position="279"/>
    </location>
</feature>
<feature type="transmembrane region" description="Helical" evidence="1">
    <location>
        <begin position="121"/>
        <end position="142"/>
    </location>
</feature>
<feature type="transmembrane region" description="Helical" evidence="1">
    <location>
        <begin position="350"/>
        <end position="372"/>
    </location>
</feature>
<evidence type="ECO:0000313" key="3">
    <source>
        <dbReference type="EMBL" id="TCL02344.1"/>
    </source>
</evidence>
<dbReference type="OrthoDB" id="9767863at2"/>
<reference evidence="3 4" key="1">
    <citation type="submission" date="2019-02" db="EMBL/GenBank/DDBJ databases">
        <title>Investigation of anaerobic lignin degradation for improved lignocellulosic biofuels.</title>
        <authorList>
            <person name="Deangelis K."/>
        </authorList>
    </citation>
    <scope>NUCLEOTIDE SEQUENCE [LARGE SCALE GENOMIC DNA]</scope>
    <source>
        <strain evidence="3 4">159R</strain>
    </source>
</reference>
<feature type="transmembrane region" description="Helical" evidence="1">
    <location>
        <begin position="319"/>
        <end position="338"/>
    </location>
</feature>
<organism evidence="3 4">
    <name type="scientific">Sodalis ligni</name>
    <dbReference type="NCBI Taxonomy" id="2697027"/>
    <lineage>
        <taxon>Bacteria</taxon>
        <taxon>Pseudomonadati</taxon>
        <taxon>Pseudomonadota</taxon>
        <taxon>Gammaproteobacteria</taxon>
        <taxon>Enterobacterales</taxon>
        <taxon>Bruguierivoracaceae</taxon>
        <taxon>Sodalis</taxon>
    </lineage>
</organism>
<accession>A0A4R1N574</accession>
<dbReference type="EMBL" id="SJOI01000001">
    <property type="protein sequence ID" value="TCL02344.1"/>
    <property type="molecule type" value="Genomic_DNA"/>
</dbReference>
<dbReference type="Proteomes" id="UP000294555">
    <property type="component" value="Unassembled WGS sequence"/>
</dbReference>
<feature type="transmembrane region" description="Helical" evidence="1">
    <location>
        <begin position="78"/>
        <end position="100"/>
    </location>
</feature>
<evidence type="ECO:0000313" key="4">
    <source>
        <dbReference type="Proteomes" id="UP000294555"/>
    </source>
</evidence>
<proteinExistence type="predicted"/>
<name>A0A4R1N574_9GAMM</name>
<dbReference type="GO" id="GO:0000271">
    <property type="term" value="P:polysaccharide biosynthetic process"/>
    <property type="evidence" value="ECO:0007669"/>
    <property type="project" value="TreeGrafter"/>
</dbReference>
<dbReference type="PANTHER" id="PTHR23028:SF53">
    <property type="entry name" value="ACYL_TRANSF_3 DOMAIN-CONTAINING PROTEIN"/>
    <property type="match status" value="1"/>
</dbReference>
<feature type="transmembrane region" description="Helical" evidence="1">
    <location>
        <begin position="6"/>
        <end position="25"/>
    </location>
</feature>
<dbReference type="Pfam" id="PF01757">
    <property type="entry name" value="Acyl_transf_3"/>
    <property type="match status" value="1"/>
</dbReference>
<keyword evidence="1" id="KW-0812">Transmembrane</keyword>
<evidence type="ECO:0000256" key="1">
    <source>
        <dbReference type="SAM" id="Phobius"/>
    </source>
</evidence>
<dbReference type="GO" id="GO:0016747">
    <property type="term" value="F:acyltransferase activity, transferring groups other than amino-acyl groups"/>
    <property type="evidence" value="ECO:0007669"/>
    <property type="project" value="InterPro"/>
</dbReference>
<keyword evidence="1" id="KW-1133">Transmembrane helix</keyword>
<feature type="domain" description="Acyltransferase 3" evidence="2">
    <location>
        <begin position="42"/>
        <end position="367"/>
    </location>
</feature>
<feature type="transmembrane region" description="Helical" evidence="1">
    <location>
        <begin position="234"/>
        <end position="251"/>
    </location>
</feature>
<dbReference type="PANTHER" id="PTHR23028">
    <property type="entry name" value="ACETYLTRANSFERASE"/>
    <property type="match status" value="1"/>
</dbReference>
<comment type="caution">
    <text evidence="3">The sequence shown here is derived from an EMBL/GenBank/DDBJ whole genome shotgun (WGS) entry which is preliminary data.</text>
</comment>